<dbReference type="PANTHER" id="PTHR36116">
    <property type="entry name" value="UPF0060 MEMBRANE PROTEIN YNFA"/>
    <property type="match status" value="1"/>
</dbReference>
<proteinExistence type="inferred from homology"/>
<comment type="subcellular location">
    <subcellularLocation>
        <location evidence="5">Cell membrane</location>
        <topology evidence="5">Multi-pass membrane protein</topology>
    </subcellularLocation>
</comment>
<evidence type="ECO:0000256" key="4">
    <source>
        <dbReference type="ARBA" id="ARBA00023136"/>
    </source>
</evidence>
<dbReference type="HAMAP" id="MF_00010">
    <property type="entry name" value="UPF0060"/>
    <property type="match status" value="1"/>
</dbReference>
<feature type="transmembrane region" description="Helical" evidence="5">
    <location>
        <begin position="85"/>
        <end position="104"/>
    </location>
</feature>
<comment type="similarity">
    <text evidence="5">Belongs to the UPF0060 family.</text>
</comment>
<keyword evidence="2 5" id="KW-0812">Transmembrane</keyword>
<keyword evidence="7" id="KW-1185">Reference proteome</keyword>
<dbReference type="RefSeq" id="WP_019020515.1">
    <property type="nucleotide sequence ID" value="NZ_BMXD01000004.1"/>
</dbReference>
<evidence type="ECO:0000313" key="7">
    <source>
        <dbReference type="Proteomes" id="UP001595640"/>
    </source>
</evidence>
<dbReference type="EMBL" id="JBHRUH010000050">
    <property type="protein sequence ID" value="MFC3294571.1"/>
    <property type="molecule type" value="Genomic_DNA"/>
</dbReference>
<gene>
    <name evidence="6" type="ORF">ACFOEI_21315</name>
</gene>
<keyword evidence="3 5" id="KW-1133">Transmembrane helix</keyword>
<comment type="caution">
    <text evidence="6">The sequence shown here is derived from an EMBL/GenBank/DDBJ whole genome shotgun (WGS) entry which is preliminary data.</text>
</comment>
<evidence type="ECO:0000313" key="6">
    <source>
        <dbReference type="EMBL" id="MFC3294571.1"/>
    </source>
</evidence>
<feature type="transmembrane region" description="Helical" evidence="5">
    <location>
        <begin position="31"/>
        <end position="48"/>
    </location>
</feature>
<evidence type="ECO:0000256" key="5">
    <source>
        <dbReference type="HAMAP-Rule" id="MF_00010"/>
    </source>
</evidence>
<dbReference type="InterPro" id="IPR037185">
    <property type="entry name" value="EmrE-like"/>
</dbReference>
<dbReference type="Pfam" id="PF02694">
    <property type="entry name" value="UPF0060"/>
    <property type="match status" value="1"/>
</dbReference>
<keyword evidence="1 5" id="KW-1003">Cell membrane</keyword>
<dbReference type="InterPro" id="IPR003844">
    <property type="entry name" value="UPF0060"/>
</dbReference>
<accession>A0ABV7M6J9</accession>
<evidence type="ECO:0000256" key="3">
    <source>
        <dbReference type="ARBA" id="ARBA00022989"/>
    </source>
</evidence>
<dbReference type="Proteomes" id="UP001595640">
    <property type="component" value="Unassembled WGS sequence"/>
</dbReference>
<sequence length="108" mass="11854">MPTPLIYLAAALAEIAGCFAFWGWWRLDRSIGWLVPGMASLALFAWLLSLVETDYAGRAYAAYGGVYIATSLLWLWLIENRQPDRWDLLGAGVCLVGAGMILFGPRGS</sequence>
<evidence type="ECO:0000256" key="1">
    <source>
        <dbReference type="ARBA" id="ARBA00022475"/>
    </source>
</evidence>
<evidence type="ECO:0000256" key="2">
    <source>
        <dbReference type="ARBA" id="ARBA00022692"/>
    </source>
</evidence>
<organism evidence="6 7">
    <name type="scientific">Modicisalibacter luteus</name>
    <dbReference type="NCBI Taxonomy" id="453962"/>
    <lineage>
        <taxon>Bacteria</taxon>
        <taxon>Pseudomonadati</taxon>
        <taxon>Pseudomonadota</taxon>
        <taxon>Gammaproteobacteria</taxon>
        <taxon>Oceanospirillales</taxon>
        <taxon>Halomonadaceae</taxon>
        <taxon>Modicisalibacter</taxon>
    </lineage>
</organism>
<name>A0ABV7M6J9_9GAMM</name>
<reference evidence="7" key="1">
    <citation type="journal article" date="2019" name="Int. J. Syst. Evol. Microbiol.">
        <title>The Global Catalogue of Microorganisms (GCM) 10K type strain sequencing project: providing services to taxonomists for standard genome sequencing and annotation.</title>
        <authorList>
            <consortium name="The Broad Institute Genomics Platform"/>
            <consortium name="The Broad Institute Genome Sequencing Center for Infectious Disease"/>
            <person name="Wu L."/>
            <person name="Ma J."/>
        </authorList>
    </citation>
    <scope>NUCLEOTIDE SEQUENCE [LARGE SCALE GENOMIC DNA]</scope>
    <source>
        <strain evidence="7">KCTC 12847</strain>
    </source>
</reference>
<keyword evidence="4 5" id="KW-0472">Membrane</keyword>
<feature type="transmembrane region" description="Helical" evidence="5">
    <location>
        <begin position="6"/>
        <end position="24"/>
    </location>
</feature>
<dbReference type="SUPFAM" id="SSF103481">
    <property type="entry name" value="Multidrug resistance efflux transporter EmrE"/>
    <property type="match status" value="1"/>
</dbReference>
<feature type="transmembrane region" description="Helical" evidence="5">
    <location>
        <begin position="60"/>
        <end position="78"/>
    </location>
</feature>
<dbReference type="NCBIfam" id="NF002586">
    <property type="entry name" value="PRK02237.1"/>
    <property type="match status" value="1"/>
</dbReference>
<dbReference type="PANTHER" id="PTHR36116:SF1">
    <property type="entry name" value="UPF0060 MEMBRANE PROTEIN YNFA"/>
    <property type="match status" value="1"/>
</dbReference>
<protein>
    <submittedName>
        <fullName evidence="6">YnfA family protein</fullName>
    </submittedName>
</protein>